<dbReference type="InterPro" id="IPR050792">
    <property type="entry name" value="ADP-ribosylglycohydrolase"/>
</dbReference>
<protein>
    <submittedName>
        <fullName evidence="2">ADP-ribosylglycohydrolase family protein</fullName>
    </submittedName>
</protein>
<reference evidence="2" key="1">
    <citation type="submission" date="2020-10" db="EMBL/GenBank/DDBJ databases">
        <authorList>
            <person name="Gilroy R."/>
        </authorList>
    </citation>
    <scope>NUCLEOTIDE SEQUENCE</scope>
    <source>
        <strain evidence="2">ChiBcec6-7307</strain>
    </source>
</reference>
<dbReference type="InterPro" id="IPR005502">
    <property type="entry name" value="Ribosyl_crysJ1"/>
</dbReference>
<dbReference type="Pfam" id="PF03747">
    <property type="entry name" value="ADP_ribosyl_GH"/>
    <property type="match status" value="1"/>
</dbReference>
<name>A0A9D1NZC1_9FIRM</name>
<dbReference type="GO" id="GO:0046872">
    <property type="term" value="F:metal ion binding"/>
    <property type="evidence" value="ECO:0007669"/>
    <property type="project" value="UniProtKB-KW"/>
</dbReference>
<dbReference type="InterPro" id="IPR036705">
    <property type="entry name" value="Ribosyl_crysJ1_sf"/>
</dbReference>
<dbReference type="AlphaFoldDB" id="A0A9D1NZC1"/>
<sequence length="311" mass="34358">MYGAFIGDIVGSKYEFHNIKTKKFPLFSKDCDYTDDTILTVAVAKAILLSGKEREENPRDGKGFQEILVEVMRDFGKRYPCPKGAYGGRFAAWLHQKDPQPYGSYGNGSAMRVSPCGLMAVTLEEAIILGRASAAVTHNHPEGIKGAEAVAAAVFLAKSGKTKEEIRQYIEEKYYRLDFTLDSIRPAYKFDGSCQGSVPQAIVAFLESENFEDAIRNVISIGGDCDTTGAITGSIAWTYYIVQNGGWESWVSDRIDPAMQDIREQAMEYLPGEFTDIAEAFRKACGQRTEAWEKTGACGSILSPEERNSLE</sequence>
<dbReference type="Gene3D" id="1.10.4080.10">
    <property type="entry name" value="ADP-ribosylation/Crystallin J1"/>
    <property type="match status" value="1"/>
</dbReference>
<dbReference type="SUPFAM" id="SSF101478">
    <property type="entry name" value="ADP-ribosylglycohydrolase"/>
    <property type="match status" value="1"/>
</dbReference>
<organism evidence="2 3">
    <name type="scientific">Candidatus Merdiplasma excrementigallinarum</name>
    <dbReference type="NCBI Taxonomy" id="2840864"/>
    <lineage>
        <taxon>Bacteria</taxon>
        <taxon>Bacillati</taxon>
        <taxon>Bacillota</taxon>
        <taxon>Clostridia</taxon>
        <taxon>Lachnospirales</taxon>
        <taxon>Lachnospiraceae</taxon>
        <taxon>Lachnospiraceae incertae sedis</taxon>
        <taxon>Candidatus Merdiplasma</taxon>
    </lineage>
</organism>
<feature type="binding site" evidence="1">
    <location>
        <position position="224"/>
    </location>
    <ligand>
        <name>Mg(2+)</name>
        <dbReference type="ChEBI" id="CHEBI:18420"/>
        <label>1</label>
    </ligand>
</feature>
<keyword evidence="1" id="KW-0479">Metal-binding</keyword>
<feature type="binding site" evidence="1">
    <location>
        <position position="227"/>
    </location>
    <ligand>
        <name>Mg(2+)</name>
        <dbReference type="ChEBI" id="CHEBI:18420"/>
        <label>1</label>
    </ligand>
</feature>
<comment type="caution">
    <text evidence="2">The sequence shown here is derived from an EMBL/GenBank/DDBJ whole genome shotgun (WGS) entry which is preliminary data.</text>
</comment>
<feature type="binding site" evidence="1">
    <location>
        <position position="35"/>
    </location>
    <ligand>
        <name>Mg(2+)</name>
        <dbReference type="ChEBI" id="CHEBI:18420"/>
        <label>1</label>
    </ligand>
</feature>
<evidence type="ECO:0000256" key="1">
    <source>
        <dbReference type="PIRSR" id="PIRSR605502-1"/>
    </source>
</evidence>
<proteinExistence type="predicted"/>
<reference evidence="2" key="2">
    <citation type="journal article" date="2021" name="PeerJ">
        <title>Extensive microbial diversity within the chicken gut microbiome revealed by metagenomics and culture.</title>
        <authorList>
            <person name="Gilroy R."/>
            <person name="Ravi A."/>
            <person name="Getino M."/>
            <person name="Pursley I."/>
            <person name="Horton D.L."/>
            <person name="Alikhan N.F."/>
            <person name="Baker D."/>
            <person name="Gharbi K."/>
            <person name="Hall N."/>
            <person name="Watson M."/>
            <person name="Adriaenssens E.M."/>
            <person name="Foster-Nyarko E."/>
            <person name="Jarju S."/>
            <person name="Secka A."/>
            <person name="Antonio M."/>
            <person name="Oren A."/>
            <person name="Chaudhuri R.R."/>
            <person name="La Ragione R."/>
            <person name="Hildebrand F."/>
            <person name="Pallen M.J."/>
        </authorList>
    </citation>
    <scope>NUCLEOTIDE SEQUENCE</scope>
    <source>
        <strain evidence="2">ChiBcec6-7307</strain>
    </source>
</reference>
<accession>A0A9D1NZC1</accession>
<gene>
    <name evidence="2" type="ORF">IAC80_02060</name>
</gene>
<feature type="binding site" evidence="1">
    <location>
        <position position="226"/>
    </location>
    <ligand>
        <name>Mg(2+)</name>
        <dbReference type="ChEBI" id="CHEBI:18420"/>
        <label>1</label>
    </ligand>
</feature>
<evidence type="ECO:0000313" key="3">
    <source>
        <dbReference type="Proteomes" id="UP000886889"/>
    </source>
</evidence>
<feature type="binding site" evidence="1">
    <location>
        <position position="34"/>
    </location>
    <ligand>
        <name>Mg(2+)</name>
        <dbReference type="ChEBI" id="CHEBI:18420"/>
        <label>1</label>
    </ligand>
</feature>
<dbReference type="Proteomes" id="UP000886889">
    <property type="component" value="Unassembled WGS sequence"/>
</dbReference>
<dbReference type="PANTHER" id="PTHR16222:SF12">
    <property type="entry name" value="ADP-RIBOSYLGLYCOHYDROLASE-RELATED"/>
    <property type="match status" value="1"/>
</dbReference>
<evidence type="ECO:0000313" key="2">
    <source>
        <dbReference type="EMBL" id="HIV22703.1"/>
    </source>
</evidence>
<dbReference type="PANTHER" id="PTHR16222">
    <property type="entry name" value="ADP-RIBOSYLGLYCOHYDROLASE"/>
    <property type="match status" value="1"/>
</dbReference>
<feature type="binding site" evidence="1">
    <location>
        <position position="36"/>
    </location>
    <ligand>
        <name>Mg(2+)</name>
        <dbReference type="ChEBI" id="CHEBI:18420"/>
        <label>1</label>
    </ligand>
</feature>
<keyword evidence="1" id="KW-0460">Magnesium</keyword>
<dbReference type="EMBL" id="DVOS01000022">
    <property type="protein sequence ID" value="HIV22703.1"/>
    <property type="molecule type" value="Genomic_DNA"/>
</dbReference>
<comment type="cofactor">
    <cofactor evidence="1">
        <name>Mg(2+)</name>
        <dbReference type="ChEBI" id="CHEBI:18420"/>
    </cofactor>
    <text evidence="1">Binds 2 magnesium ions per subunit.</text>
</comment>